<gene>
    <name evidence="1" type="ORF">Sjap_000343</name>
</gene>
<reference evidence="1 2" key="1">
    <citation type="submission" date="2024-01" db="EMBL/GenBank/DDBJ databases">
        <title>Genome assemblies of Stephania.</title>
        <authorList>
            <person name="Yang L."/>
        </authorList>
    </citation>
    <scope>NUCLEOTIDE SEQUENCE [LARGE SCALE GENOMIC DNA]</scope>
    <source>
        <strain evidence="1">QJT</strain>
        <tissue evidence="1">Leaf</tissue>
    </source>
</reference>
<dbReference type="EMBL" id="JBBNAE010000001">
    <property type="protein sequence ID" value="KAK9152863.1"/>
    <property type="molecule type" value="Genomic_DNA"/>
</dbReference>
<comment type="caution">
    <text evidence="1">The sequence shown here is derived from an EMBL/GenBank/DDBJ whole genome shotgun (WGS) entry which is preliminary data.</text>
</comment>
<accession>A0AAP0KHU1</accession>
<evidence type="ECO:0000313" key="1">
    <source>
        <dbReference type="EMBL" id="KAK9152863.1"/>
    </source>
</evidence>
<proteinExistence type="predicted"/>
<dbReference type="Proteomes" id="UP001417504">
    <property type="component" value="Unassembled WGS sequence"/>
</dbReference>
<sequence>MGAATAAAIATASRTLLAPAPPAHEGVHRRSYWRCSIKAMAATSPGTEATLYRERVGRATTPRTFQHAFNHYM</sequence>
<keyword evidence="2" id="KW-1185">Reference proteome</keyword>
<dbReference type="AlphaFoldDB" id="A0AAP0KHU1"/>
<protein>
    <submittedName>
        <fullName evidence="1">Uncharacterized protein</fullName>
    </submittedName>
</protein>
<organism evidence="1 2">
    <name type="scientific">Stephania japonica</name>
    <dbReference type="NCBI Taxonomy" id="461633"/>
    <lineage>
        <taxon>Eukaryota</taxon>
        <taxon>Viridiplantae</taxon>
        <taxon>Streptophyta</taxon>
        <taxon>Embryophyta</taxon>
        <taxon>Tracheophyta</taxon>
        <taxon>Spermatophyta</taxon>
        <taxon>Magnoliopsida</taxon>
        <taxon>Ranunculales</taxon>
        <taxon>Menispermaceae</taxon>
        <taxon>Menispermoideae</taxon>
        <taxon>Cissampelideae</taxon>
        <taxon>Stephania</taxon>
    </lineage>
</organism>
<name>A0AAP0KHU1_9MAGN</name>
<evidence type="ECO:0000313" key="2">
    <source>
        <dbReference type="Proteomes" id="UP001417504"/>
    </source>
</evidence>